<proteinExistence type="predicted"/>
<keyword evidence="10" id="KW-1185">Reference proteome</keyword>
<reference evidence="9 10" key="1">
    <citation type="journal article" date="2021" name="Microb. Ecol.">
        <title>Candidatus Mesenet longicola: Novel Endosymbionts of Brontispa longissima that Induce Cytoplasmic Incompatibility.</title>
        <authorList>
            <person name="Takano S."/>
            <person name="Gotoh Y."/>
            <person name="Hayashi T."/>
        </authorList>
    </citation>
    <scope>NUCLEOTIDE SEQUENCE [LARGE SCALE GENOMIC DNA]</scope>
    <source>
        <strain evidence="9">L5</strain>
    </source>
</reference>
<dbReference type="AlphaFoldDB" id="A0A8J3HP27"/>
<organism evidence="9 10">
    <name type="scientific">Candidatus Mesenet longicola</name>
    <dbReference type="NCBI Taxonomy" id="1892558"/>
    <lineage>
        <taxon>Bacteria</taxon>
        <taxon>Pseudomonadati</taxon>
        <taxon>Pseudomonadota</taxon>
        <taxon>Alphaproteobacteria</taxon>
        <taxon>Rickettsiales</taxon>
        <taxon>Anaplasmataceae</taxon>
        <taxon>Candidatus Mesenet</taxon>
    </lineage>
</organism>
<dbReference type="NCBIfam" id="TIGR00360">
    <property type="entry name" value="ComEC_N-term"/>
    <property type="match status" value="1"/>
</dbReference>
<dbReference type="Pfam" id="PF13567">
    <property type="entry name" value="DUF4131"/>
    <property type="match status" value="1"/>
</dbReference>
<feature type="domain" description="DUF4131" evidence="8">
    <location>
        <begin position="41"/>
        <end position="187"/>
    </location>
</feature>
<evidence type="ECO:0000313" key="9">
    <source>
        <dbReference type="EMBL" id="GHM59271.1"/>
    </source>
</evidence>
<feature type="domain" description="ComEC/Rec2-related protein" evidence="7">
    <location>
        <begin position="230"/>
        <end position="504"/>
    </location>
</feature>
<dbReference type="Pfam" id="PF03772">
    <property type="entry name" value="Competence"/>
    <property type="match status" value="1"/>
</dbReference>
<name>A0A8J3HP27_9RICK</name>
<dbReference type="EMBL" id="BNGU01000006">
    <property type="protein sequence ID" value="GHM59271.1"/>
    <property type="molecule type" value="Genomic_DNA"/>
</dbReference>
<sequence length="681" mass="77233">MNGYIAYNLKKEWHNLILWAPVLQGAGILVYFSLSFEPNLTTIILIFLLVLSLFAVIVFYYRKYLILLLIIALLFLGFISAVIKTRLTSTHTINQKIYVKNIIAKVKEINKKGSYEQLLLSEVQNISKIGNIKITVRTKVEENVDIGDRVTLSAVLFPPNIAPAEYSYDFARISYFQKISAVGFATSTVTLYQKANSKKFHEYIESFRQYIYSNLQKNMNKLHANITAALLIGKKDGIDKNVMNVIRNAGIAHLFVISGLHLAFVSNLFFLLFRNAFALSETITLKYNIKKISATICIVPTIFYLLITGMQISAQRAFIMVTLVVIAVLLERKYNSLTSIAFAAFGILLFQPESILKPSFQMSFSAVLALIASYQISTEKLPTGKTIKYFISILLSSTVASLATMTYTIYNFNYISIGGVVTNLVAIPIITLLTIPMGIIYVILIPFKFEWLISGAIEYSIDVVLRLSEKVANVKYSTLYVHSIYPAAVIIITIGLLWLCLWQRSWRFWGLVIIAIGIFIGIFYQIPDILVVSNNAATQENDGLLYSLTKKNRNFISVAWAKQNGQLKALHYKNYNREDKRLSCDDFGCIYRSAGKSVLIAYKQESIVQNCDKIDLVIQLNKFIYPVCNTSVIRYDDLEIYGTHSIWLSSKKIKIKRIRSDRPWHLSGLNAFIQHRKAELA</sequence>
<evidence type="ECO:0000256" key="1">
    <source>
        <dbReference type="ARBA" id="ARBA00004651"/>
    </source>
</evidence>
<dbReference type="InterPro" id="IPR004477">
    <property type="entry name" value="ComEC_N"/>
</dbReference>
<feature type="transmembrane region" description="Helical" evidence="6">
    <location>
        <begin position="289"/>
        <end position="307"/>
    </location>
</feature>
<evidence type="ECO:0000256" key="2">
    <source>
        <dbReference type="ARBA" id="ARBA00022475"/>
    </source>
</evidence>
<feature type="transmembrane region" description="Helical" evidence="6">
    <location>
        <begin position="508"/>
        <end position="526"/>
    </location>
</feature>
<dbReference type="GO" id="GO:0005886">
    <property type="term" value="C:plasma membrane"/>
    <property type="evidence" value="ECO:0007669"/>
    <property type="project" value="UniProtKB-SubCell"/>
</dbReference>
<comment type="caution">
    <text evidence="9">The sequence shown here is derived from an EMBL/GenBank/DDBJ whole genome shotgun (WGS) entry which is preliminary data.</text>
</comment>
<feature type="transmembrane region" description="Helical" evidence="6">
    <location>
        <begin position="337"/>
        <end position="354"/>
    </location>
</feature>
<dbReference type="Proteomes" id="UP000637906">
    <property type="component" value="Unassembled WGS sequence"/>
</dbReference>
<gene>
    <name evidence="9" type="ORF">sL5_02640</name>
</gene>
<feature type="transmembrane region" description="Helical" evidence="6">
    <location>
        <begin position="251"/>
        <end position="277"/>
    </location>
</feature>
<evidence type="ECO:0000313" key="10">
    <source>
        <dbReference type="Proteomes" id="UP000637906"/>
    </source>
</evidence>
<evidence type="ECO:0000256" key="6">
    <source>
        <dbReference type="SAM" id="Phobius"/>
    </source>
</evidence>
<evidence type="ECO:0000256" key="5">
    <source>
        <dbReference type="ARBA" id="ARBA00023136"/>
    </source>
</evidence>
<dbReference type="InterPro" id="IPR052159">
    <property type="entry name" value="Competence_DNA_uptake"/>
</dbReference>
<dbReference type="PANTHER" id="PTHR30619">
    <property type="entry name" value="DNA INTERNALIZATION/COMPETENCE PROTEIN COMEC/REC2"/>
    <property type="match status" value="1"/>
</dbReference>
<feature type="transmembrane region" description="Helical" evidence="6">
    <location>
        <begin position="480"/>
        <end position="501"/>
    </location>
</feature>
<feature type="transmembrane region" description="Helical" evidence="6">
    <location>
        <begin position="313"/>
        <end position="330"/>
    </location>
</feature>
<evidence type="ECO:0000256" key="3">
    <source>
        <dbReference type="ARBA" id="ARBA00022692"/>
    </source>
</evidence>
<dbReference type="InterPro" id="IPR025405">
    <property type="entry name" value="DUF4131"/>
</dbReference>
<evidence type="ECO:0000259" key="7">
    <source>
        <dbReference type="Pfam" id="PF03772"/>
    </source>
</evidence>
<dbReference type="PANTHER" id="PTHR30619:SF1">
    <property type="entry name" value="RECOMBINATION PROTEIN 2"/>
    <property type="match status" value="1"/>
</dbReference>
<evidence type="ECO:0000256" key="4">
    <source>
        <dbReference type="ARBA" id="ARBA00022989"/>
    </source>
</evidence>
<evidence type="ECO:0000259" key="8">
    <source>
        <dbReference type="Pfam" id="PF13567"/>
    </source>
</evidence>
<keyword evidence="3 6" id="KW-0812">Transmembrane</keyword>
<keyword evidence="4 6" id="KW-1133">Transmembrane helix</keyword>
<feature type="transmembrane region" description="Helical" evidence="6">
    <location>
        <begin position="40"/>
        <end position="60"/>
    </location>
</feature>
<feature type="transmembrane region" description="Helical" evidence="6">
    <location>
        <begin position="65"/>
        <end position="83"/>
    </location>
</feature>
<keyword evidence="5 6" id="KW-0472">Membrane</keyword>
<feature type="transmembrane region" description="Helical" evidence="6">
    <location>
        <begin position="16"/>
        <end position="34"/>
    </location>
</feature>
<accession>A0A8J3HP27</accession>
<feature type="transmembrane region" description="Helical" evidence="6">
    <location>
        <begin position="389"/>
        <end position="410"/>
    </location>
</feature>
<keyword evidence="2" id="KW-1003">Cell membrane</keyword>
<comment type="subcellular location">
    <subcellularLocation>
        <location evidence="1">Cell membrane</location>
        <topology evidence="1">Multi-pass membrane protein</topology>
    </subcellularLocation>
</comment>
<feature type="transmembrane region" description="Helical" evidence="6">
    <location>
        <begin position="416"/>
        <end position="444"/>
    </location>
</feature>
<protein>
    <submittedName>
        <fullName evidence="9">Competence protein ComEC</fullName>
    </submittedName>
</protein>